<name>Q8RYJ2_ORYSJ</name>
<accession>Q8RYJ2</accession>
<organism evidence="1">
    <name type="scientific">Oryza sativa subsp. japonica</name>
    <name type="common">Rice</name>
    <dbReference type="NCBI Taxonomy" id="39947"/>
    <lineage>
        <taxon>Eukaryota</taxon>
        <taxon>Viridiplantae</taxon>
        <taxon>Streptophyta</taxon>
        <taxon>Embryophyta</taxon>
        <taxon>Tracheophyta</taxon>
        <taxon>Spermatophyta</taxon>
        <taxon>Magnoliopsida</taxon>
        <taxon>Liliopsida</taxon>
        <taxon>Poales</taxon>
        <taxon>Poaceae</taxon>
        <taxon>BOP clade</taxon>
        <taxon>Oryzoideae</taxon>
        <taxon>Oryzeae</taxon>
        <taxon>Oryzinae</taxon>
        <taxon>Oryza</taxon>
        <taxon>Oryza sativa</taxon>
    </lineage>
</organism>
<evidence type="ECO:0000313" key="1">
    <source>
        <dbReference type="EMBL" id="BAB90789.1"/>
    </source>
</evidence>
<protein>
    <submittedName>
        <fullName evidence="1">Uncharacterized protein</fullName>
    </submittedName>
</protein>
<proteinExistence type="predicted"/>
<dbReference type="AlphaFoldDB" id="Q8RYJ2"/>
<sequence>MSIRFGYGQDQFVKSILVDRVIQDTHLYFRIATSMLLDLEIQNMDGVKITKSRPNFAMFGGLDKFHVVRCAERGVGVGCSTAQCKSETGVSPFGRSKHLLEAVESEQQLHERLADGAPPHDSASTSTFLAVACTTSPTRSPSTSPYPRRHWTRQEVRSQPDRIALTPVVKNWAKKSNLLNVARPGPSPERRQIQLRATLPESTGGYVALTGQSTLYGLLVTKRSIDRATSSCALRHQTRVHS</sequence>
<dbReference type="EMBL" id="AP004368">
    <property type="protein sequence ID" value="BAB90789.1"/>
    <property type="molecule type" value="Genomic_DNA"/>
</dbReference>
<reference evidence="1" key="1">
    <citation type="journal article" date="2002" name="Nature">
        <title>The genome sequence and structure of rice chromosome 1.</title>
        <authorList>
            <person name="Sasaki T."/>
            <person name="Matsumoto T."/>
            <person name="Yamamoto K."/>
            <person name="Sakata K."/>
            <person name="Baba T."/>
            <person name="Katayose Y."/>
            <person name="Wu J."/>
            <person name="Niimura Y."/>
            <person name="Cheng Z."/>
            <person name="Nagamura Y."/>
            <person name="Antonio B.A."/>
            <person name="Kanamori H."/>
            <person name="Hosokawa S."/>
            <person name="Masukawa M."/>
            <person name="Arikawa K."/>
            <person name="Chiden Y."/>
            <person name="Hayashi M."/>
            <person name="Okamoto M."/>
            <person name="Ando T."/>
            <person name="Aoki H."/>
            <person name="Arita K."/>
            <person name="Hamada M."/>
            <person name="Harada C."/>
            <person name="Hijishita S."/>
            <person name="Honda M."/>
            <person name="Ichikawa Y."/>
            <person name="Idonuma A."/>
            <person name="Iijima M."/>
            <person name="Ikeda M."/>
            <person name="Ikeno M."/>
            <person name="Itoh S."/>
            <person name="Itoh T."/>
            <person name="Itoh Y."/>
            <person name="Itoh Y."/>
            <person name="Iwabuchi A."/>
            <person name="Kamiya K."/>
            <person name="Karasawa W."/>
            <person name="Katagiri S."/>
            <person name="Kikuta A."/>
            <person name="Kobayashi N."/>
            <person name="Kono I."/>
            <person name="Machita K."/>
            <person name="Maehara T."/>
            <person name="Mizuno H."/>
            <person name="Mizubayashi T."/>
            <person name="Mukai Y."/>
            <person name="Nagasaki H."/>
            <person name="Nakashima M."/>
            <person name="Nakama Y."/>
            <person name="Nakamichi Y."/>
            <person name="Nakamura M."/>
            <person name="Namiki N."/>
            <person name="Negishi M."/>
            <person name="Ohta I."/>
            <person name="Ono N."/>
            <person name="Saji S."/>
            <person name="Sakai K."/>
            <person name="Shibata M."/>
            <person name="Shimokawa T."/>
            <person name="Shomura A."/>
            <person name="Song J."/>
            <person name="Takazaki Y."/>
            <person name="Terasawa K."/>
            <person name="Tsuji K."/>
            <person name="Waki K."/>
            <person name="Yamagata H."/>
            <person name="Yamane H."/>
            <person name="Yoshiki S."/>
            <person name="Yoshihara R."/>
            <person name="Yukawa K."/>
            <person name="Zhong H."/>
            <person name="Iwama H."/>
            <person name="Endo T."/>
            <person name="Ito H."/>
            <person name="Hahn J.H."/>
            <person name="Kim H.I."/>
            <person name="Eun M.Y."/>
            <person name="Yano M."/>
            <person name="Jiang J."/>
            <person name="Gojobori T."/>
        </authorList>
    </citation>
    <scope>NUCLEOTIDE SEQUENCE [LARGE SCALE GENOMIC DNA]</scope>
</reference>
<dbReference type="Proteomes" id="UP000817658">
    <property type="component" value="Chromosome 1"/>
</dbReference>
<gene>
    <name evidence="1" type="primary">B1139B11.28</name>
</gene>